<organism evidence="2 3">
    <name type="scientific">Candidatus Raymondbacteria bacterium RIFOXYD12_FULL_49_13</name>
    <dbReference type="NCBI Taxonomy" id="1817890"/>
    <lineage>
        <taxon>Bacteria</taxon>
        <taxon>Raymondiibacteriota</taxon>
    </lineage>
</organism>
<dbReference type="Pfam" id="PF09250">
    <property type="entry name" value="Prim-Pol"/>
    <property type="match status" value="1"/>
</dbReference>
<dbReference type="SUPFAM" id="SSF56747">
    <property type="entry name" value="Prim-pol domain"/>
    <property type="match status" value="1"/>
</dbReference>
<dbReference type="SMART" id="SM00943">
    <property type="entry name" value="Prim-Pol"/>
    <property type="match status" value="1"/>
</dbReference>
<name>A0A1F7F822_UNCRA</name>
<dbReference type="CDD" id="cd04859">
    <property type="entry name" value="Prim_Pol"/>
    <property type="match status" value="1"/>
</dbReference>
<evidence type="ECO:0000313" key="3">
    <source>
        <dbReference type="Proteomes" id="UP000179243"/>
    </source>
</evidence>
<comment type="caution">
    <text evidence="2">The sequence shown here is derived from an EMBL/GenBank/DDBJ whole genome shotgun (WGS) entry which is preliminary data.</text>
</comment>
<sequence length="287" mass="32448">MKDTIRNSLVDYFSRGWVTLPVRVVINPDTGKKEYTEGLLPWRGKKKRFSRDFSLKQLEKLGVRANGVVVFTGHNSNLLVIDVDSDTPEVTLRDLGITVPENTVRASTPRGGRHFYFTHPKKLAGTTLAHIGGKAVDIRGARGFITAPPTEISGKGKYFWIVSPDQGIIQPPPAKLIQLIRRHNRIKRIPPKAAYVSSGIKPIGGKSLSQLSSKQQEIFFKRLENARKAIVGQRSSKDYCVLDWVVRIGMEKEEAWEYVKDIGKFRERGRDYFEQTYNAVARKSIKP</sequence>
<protein>
    <recommendedName>
        <fullName evidence="1">DNA primase/polymerase bifunctional N-terminal domain-containing protein</fullName>
    </recommendedName>
</protein>
<dbReference type="Proteomes" id="UP000179243">
    <property type="component" value="Unassembled WGS sequence"/>
</dbReference>
<gene>
    <name evidence="2" type="ORF">A2519_09575</name>
</gene>
<dbReference type="AlphaFoldDB" id="A0A1F7F822"/>
<reference evidence="2 3" key="1">
    <citation type="journal article" date="2016" name="Nat. Commun.">
        <title>Thousands of microbial genomes shed light on interconnected biogeochemical processes in an aquifer system.</title>
        <authorList>
            <person name="Anantharaman K."/>
            <person name="Brown C.T."/>
            <person name="Hug L.A."/>
            <person name="Sharon I."/>
            <person name="Castelle C.J."/>
            <person name="Probst A.J."/>
            <person name="Thomas B.C."/>
            <person name="Singh A."/>
            <person name="Wilkins M.J."/>
            <person name="Karaoz U."/>
            <person name="Brodie E.L."/>
            <person name="Williams K.H."/>
            <person name="Hubbard S.S."/>
            <person name="Banfield J.F."/>
        </authorList>
    </citation>
    <scope>NUCLEOTIDE SEQUENCE [LARGE SCALE GENOMIC DNA]</scope>
</reference>
<dbReference type="EMBL" id="MFYX01000103">
    <property type="protein sequence ID" value="OGK02702.1"/>
    <property type="molecule type" value="Genomic_DNA"/>
</dbReference>
<feature type="domain" description="DNA primase/polymerase bifunctional N-terminal" evidence="1">
    <location>
        <begin position="9"/>
        <end position="180"/>
    </location>
</feature>
<proteinExistence type="predicted"/>
<accession>A0A1F7F822</accession>
<dbReference type="InterPro" id="IPR015330">
    <property type="entry name" value="DNA_primase/pol_bifunc_N"/>
</dbReference>
<evidence type="ECO:0000313" key="2">
    <source>
        <dbReference type="EMBL" id="OGK02702.1"/>
    </source>
</evidence>
<evidence type="ECO:0000259" key="1">
    <source>
        <dbReference type="SMART" id="SM00943"/>
    </source>
</evidence>